<dbReference type="AlphaFoldDB" id="A0A9Y2P8Y1"/>
<evidence type="ECO:0000313" key="3">
    <source>
        <dbReference type="EMBL" id="WIY27390.1"/>
    </source>
</evidence>
<gene>
    <name evidence="3" type="ORF">QPJ95_11015</name>
</gene>
<dbReference type="KEGG" id="ppso:QPJ95_11015"/>
<evidence type="ECO:0000313" key="4">
    <source>
        <dbReference type="Proteomes" id="UP001238334"/>
    </source>
</evidence>
<feature type="transmembrane region" description="Helical" evidence="2">
    <location>
        <begin position="51"/>
        <end position="71"/>
    </location>
</feature>
<sequence>MLRILHSKGFIYLGTMLSSKKRNLRTRSHKPVDNSAAQISRINELTRAGRANWLGLLAYLAFTFITVLGVQDADFFIPWRETQLPLINVSIPTFSFFYFAPALATVLYVYLHLHVRKVTEALAETTATVKSEPIEEYLTPWLLNDFVLRRRGDGAVKTRTLDSLGDLATVCLIWLSGPFVTGWFWVRSWPAHDQIMSLLLAGSFGLCVLTGHKSYAWMWKKLGQHKVDNRLVKTILKMGKTHIRVFCVFLVLVSWARTEGGFTGPPWGDEISSFIDEKTKFNSPTWLTYDPPIWMRLTALMASTDLSNINFVELPPDARDPLTSRKIFRYDWCKRAGVETRICGGYPSFGIAAPPYQDEMRLAWCGQENAEQNFNPETCRAFFADLDRLFYEEWWALRFSQLRVLQRTDFSGADLRRTDLSNSFLAGVNFIEAQMEGADLSFAQIERAFFNRAQMEGVSLTKAQMEGAKFWGAQLEGASFYEAQMEATVLIDAQMNGVSISDALMEKAVIAGAQLEGAYIWNVEMEGIILRNAQMNGIRLRNSRMGGADLRNVQMNGAELTDMQMGGVVLIGAEMRSVDWARTVFSGSVVHSADLRGAKSFDQEQLDLVIGNKYTLLPIGRHVWSCWVKPPEGFENMVSHVSGIYVSMANVGDNWWNPERVRADWLCPEGTEPQKTGTELGLDEDPPWLQ</sequence>
<evidence type="ECO:0000256" key="2">
    <source>
        <dbReference type="SAM" id="Phobius"/>
    </source>
</evidence>
<evidence type="ECO:0000256" key="1">
    <source>
        <dbReference type="SAM" id="MobiDB-lite"/>
    </source>
</evidence>
<dbReference type="Pfam" id="PF00805">
    <property type="entry name" value="Pentapeptide"/>
    <property type="match status" value="2"/>
</dbReference>
<dbReference type="Gene3D" id="2.160.20.80">
    <property type="entry name" value="E3 ubiquitin-protein ligase SopA"/>
    <property type="match status" value="2"/>
</dbReference>
<organism evidence="3 4">
    <name type="scientific">Parasedimentitalea psychrophila</name>
    <dbReference type="NCBI Taxonomy" id="2997337"/>
    <lineage>
        <taxon>Bacteria</taxon>
        <taxon>Pseudomonadati</taxon>
        <taxon>Pseudomonadota</taxon>
        <taxon>Alphaproteobacteria</taxon>
        <taxon>Rhodobacterales</taxon>
        <taxon>Paracoccaceae</taxon>
        <taxon>Parasedimentitalea</taxon>
    </lineage>
</organism>
<keyword evidence="2" id="KW-0812">Transmembrane</keyword>
<keyword evidence="2" id="KW-0472">Membrane</keyword>
<dbReference type="PANTHER" id="PTHR14136">
    <property type="entry name" value="BTB_POZ DOMAIN-CONTAINING PROTEIN KCTD9"/>
    <property type="match status" value="1"/>
</dbReference>
<name>A0A9Y2P8Y1_9RHOB</name>
<dbReference type="InterPro" id="IPR051082">
    <property type="entry name" value="Pentapeptide-BTB/POZ_domain"/>
</dbReference>
<keyword evidence="4" id="KW-1185">Reference proteome</keyword>
<feature type="transmembrane region" description="Helical" evidence="2">
    <location>
        <begin position="198"/>
        <end position="218"/>
    </location>
</feature>
<feature type="transmembrane region" description="Helical" evidence="2">
    <location>
        <begin position="91"/>
        <end position="111"/>
    </location>
</feature>
<feature type="transmembrane region" description="Helical" evidence="2">
    <location>
        <begin position="167"/>
        <end position="186"/>
    </location>
</feature>
<protein>
    <submittedName>
        <fullName evidence="3">Pentapeptide repeat-containing protein</fullName>
    </submittedName>
</protein>
<dbReference type="Proteomes" id="UP001238334">
    <property type="component" value="Chromosome"/>
</dbReference>
<dbReference type="EMBL" id="CP127247">
    <property type="protein sequence ID" value="WIY27390.1"/>
    <property type="molecule type" value="Genomic_DNA"/>
</dbReference>
<proteinExistence type="predicted"/>
<feature type="transmembrane region" description="Helical" evidence="2">
    <location>
        <begin position="239"/>
        <end position="256"/>
    </location>
</feature>
<dbReference type="RefSeq" id="WP_270921052.1">
    <property type="nucleotide sequence ID" value="NZ_CP127247.1"/>
</dbReference>
<dbReference type="PANTHER" id="PTHR14136:SF17">
    <property type="entry name" value="BTB_POZ DOMAIN-CONTAINING PROTEIN KCTD9"/>
    <property type="match status" value="1"/>
</dbReference>
<dbReference type="SUPFAM" id="SSF141571">
    <property type="entry name" value="Pentapeptide repeat-like"/>
    <property type="match status" value="1"/>
</dbReference>
<reference evidence="3 4" key="1">
    <citation type="submission" date="2023-06" db="EMBL/GenBank/DDBJ databases">
        <title>Parasedimentitalea psychrophila sp. nov., a psychrophilic bacterium isolated from deep-sea sediment.</title>
        <authorList>
            <person name="Li A."/>
        </authorList>
    </citation>
    <scope>NUCLEOTIDE SEQUENCE [LARGE SCALE GENOMIC DNA]</scope>
    <source>
        <strain evidence="3 4">QS115</strain>
    </source>
</reference>
<feature type="region of interest" description="Disordered" evidence="1">
    <location>
        <begin position="668"/>
        <end position="690"/>
    </location>
</feature>
<keyword evidence="2" id="KW-1133">Transmembrane helix</keyword>
<accession>A0A9Y2P8Y1</accession>
<feature type="compositionally biased region" description="Acidic residues" evidence="1">
    <location>
        <begin position="681"/>
        <end position="690"/>
    </location>
</feature>
<dbReference type="InterPro" id="IPR001646">
    <property type="entry name" value="5peptide_repeat"/>
</dbReference>